<dbReference type="Pfam" id="PF00005">
    <property type="entry name" value="ABC_tran"/>
    <property type="match status" value="1"/>
</dbReference>
<dbReference type="Gene3D" id="3.40.50.300">
    <property type="entry name" value="P-loop containing nucleotide triphosphate hydrolases"/>
    <property type="match status" value="1"/>
</dbReference>
<evidence type="ECO:0000313" key="6">
    <source>
        <dbReference type="Proteomes" id="UP000824209"/>
    </source>
</evidence>
<dbReference type="Proteomes" id="UP000824209">
    <property type="component" value="Unassembled WGS sequence"/>
</dbReference>
<dbReference type="PROSITE" id="PS50893">
    <property type="entry name" value="ABC_TRANSPORTER_2"/>
    <property type="match status" value="1"/>
</dbReference>
<dbReference type="SMART" id="SM00382">
    <property type="entry name" value="AAA"/>
    <property type="match status" value="1"/>
</dbReference>
<dbReference type="InterPro" id="IPR003593">
    <property type="entry name" value="AAA+_ATPase"/>
</dbReference>
<name>A0A9D2M3S4_9FIRM</name>
<dbReference type="CDD" id="cd03214">
    <property type="entry name" value="ABC_Iron-Siderophores_B12_Hemin"/>
    <property type="match status" value="1"/>
</dbReference>
<evidence type="ECO:0000256" key="1">
    <source>
        <dbReference type="ARBA" id="ARBA00022448"/>
    </source>
</evidence>
<dbReference type="SUPFAM" id="SSF52540">
    <property type="entry name" value="P-loop containing nucleoside triphosphate hydrolases"/>
    <property type="match status" value="1"/>
</dbReference>
<keyword evidence="3 5" id="KW-0067">ATP-binding</keyword>
<reference evidence="5" key="1">
    <citation type="journal article" date="2021" name="PeerJ">
        <title>Extensive microbial diversity within the chicken gut microbiome revealed by metagenomics and culture.</title>
        <authorList>
            <person name="Gilroy R."/>
            <person name="Ravi A."/>
            <person name="Getino M."/>
            <person name="Pursley I."/>
            <person name="Horton D.L."/>
            <person name="Alikhan N.F."/>
            <person name="Baker D."/>
            <person name="Gharbi K."/>
            <person name="Hall N."/>
            <person name="Watson M."/>
            <person name="Adriaenssens E.M."/>
            <person name="Foster-Nyarko E."/>
            <person name="Jarju S."/>
            <person name="Secka A."/>
            <person name="Antonio M."/>
            <person name="Oren A."/>
            <person name="Chaudhuri R.R."/>
            <person name="La Ragione R."/>
            <person name="Hildebrand F."/>
            <person name="Pallen M.J."/>
        </authorList>
    </citation>
    <scope>NUCLEOTIDE SEQUENCE</scope>
    <source>
        <strain evidence="5">ChiBcec8-14828</strain>
    </source>
</reference>
<dbReference type="GO" id="GO:0005524">
    <property type="term" value="F:ATP binding"/>
    <property type="evidence" value="ECO:0007669"/>
    <property type="project" value="UniProtKB-KW"/>
</dbReference>
<sequence>MKLSAEHVGVAIGQKQILHDVSLSLDKHEFVGLLGPNGSGKTTMLKCLYRTMKPSTGKIYVDEGLLTDFSVQETAKKIAVHAQHSPIAFDFTVYDMVLMGRSAYQRPLRDWSREDHEQVEKALCAVEMHEEGARMFSTLSGGERQRVLLARALAQNTPCLVLDEPTNHLDIKYQIQLLRFMKRLPCMTIAALHDLNLAAMFCDRLYLMHKGRVMAHGSPQEVLTKQNIETVYEVPVTVTNRPDGRLNVLYEV</sequence>
<protein>
    <submittedName>
        <fullName evidence="5">ABC transporter ATP-binding protein</fullName>
    </submittedName>
</protein>
<dbReference type="PANTHER" id="PTHR42794:SF2">
    <property type="entry name" value="ABC TRANSPORTER ATP-BINDING PROTEIN"/>
    <property type="match status" value="1"/>
</dbReference>
<proteinExistence type="predicted"/>
<gene>
    <name evidence="5" type="ORF">H9943_08045</name>
</gene>
<dbReference type="AlphaFoldDB" id="A0A9D2M3S4"/>
<feature type="domain" description="ABC transporter" evidence="4">
    <location>
        <begin position="3"/>
        <end position="235"/>
    </location>
</feature>
<dbReference type="InterPro" id="IPR003439">
    <property type="entry name" value="ABC_transporter-like_ATP-bd"/>
</dbReference>
<dbReference type="EMBL" id="DWYA01000065">
    <property type="protein sequence ID" value="HJB40330.1"/>
    <property type="molecule type" value="Genomic_DNA"/>
</dbReference>
<evidence type="ECO:0000256" key="3">
    <source>
        <dbReference type="ARBA" id="ARBA00022840"/>
    </source>
</evidence>
<dbReference type="GO" id="GO:0016887">
    <property type="term" value="F:ATP hydrolysis activity"/>
    <property type="evidence" value="ECO:0007669"/>
    <property type="project" value="InterPro"/>
</dbReference>
<keyword evidence="1" id="KW-0813">Transport</keyword>
<organism evidence="5 6">
    <name type="scientific">Candidatus Ruthenibacterium avium</name>
    <dbReference type="NCBI Taxonomy" id="2838751"/>
    <lineage>
        <taxon>Bacteria</taxon>
        <taxon>Bacillati</taxon>
        <taxon>Bacillota</taxon>
        <taxon>Clostridia</taxon>
        <taxon>Eubacteriales</taxon>
        <taxon>Oscillospiraceae</taxon>
        <taxon>Ruthenibacterium</taxon>
    </lineage>
</organism>
<evidence type="ECO:0000256" key="2">
    <source>
        <dbReference type="ARBA" id="ARBA00022741"/>
    </source>
</evidence>
<accession>A0A9D2M3S4</accession>
<evidence type="ECO:0000313" key="5">
    <source>
        <dbReference type="EMBL" id="HJB40330.1"/>
    </source>
</evidence>
<evidence type="ECO:0000259" key="4">
    <source>
        <dbReference type="PROSITE" id="PS50893"/>
    </source>
</evidence>
<dbReference type="PANTHER" id="PTHR42794">
    <property type="entry name" value="HEMIN IMPORT ATP-BINDING PROTEIN HMUV"/>
    <property type="match status" value="1"/>
</dbReference>
<dbReference type="InterPro" id="IPR027417">
    <property type="entry name" value="P-loop_NTPase"/>
</dbReference>
<dbReference type="InterPro" id="IPR017871">
    <property type="entry name" value="ABC_transporter-like_CS"/>
</dbReference>
<keyword evidence="2" id="KW-0547">Nucleotide-binding</keyword>
<comment type="caution">
    <text evidence="5">The sequence shown here is derived from an EMBL/GenBank/DDBJ whole genome shotgun (WGS) entry which is preliminary data.</text>
</comment>
<dbReference type="FunFam" id="3.40.50.300:FF:000134">
    <property type="entry name" value="Iron-enterobactin ABC transporter ATP-binding protein"/>
    <property type="match status" value="1"/>
</dbReference>
<dbReference type="PROSITE" id="PS00211">
    <property type="entry name" value="ABC_TRANSPORTER_1"/>
    <property type="match status" value="1"/>
</dbReference>
<reference evidence="5" key="2">
    <citation type="submission" date="2021-04" db="EMBL/GenBank/DDBJ databases">
        <authorList>
            <person name="Gilroy R."/>
        </authorList>
    </citation>
    <scope>NUCLEOTIDE SEQUENCE</scope>
    <source>
        <strain evidence="5">ChiBcec8-14828</strain>
    </source>
</reference>